<evidence type="ECO:0000259" key="5">
    <source>
        <dbReference type="PROSITE" id="PS50931"/>
    </source>
</evidence>
<dbReference type="EMBL" id="LVVL01000016">
    <property type="protein sequence ID" value="OAN10736.1"/>
    <property type="molecule type" value="Genomic_DNA"/>
</dbReference>
<evidence type="ECO:0000313" key="7">
    <source>
        <dbReference type="Proteomes" id="UP000078447"/>
    </source>
</evidence>
<dbReference type="Gene3D" id="1.10.10.10">
    <property type="entry name" value="Winged helix-like DNA-binding domain superfamily/Winged helix DNA-binding domain"/>
    <property type="match status" value="1"/>
</dbReference>
<sequence length="282" mass="32488">MNFNELKTFVTLVETKHFTKTAERLYISQPTVSLHLKHLEEHFGQSLIHRHTFNKTIEISEAGRIVYRHAKEILHQTVRLEQEMDELEGITRGTLRIAATHTIYEAMLEQMIHDFLVAYPDASVDARVMNQEQVEQALLHHEIDLGMVEGPHHSHQIEALPFATDRLRIIGHESLALEQATWIYREEGSAARFALETWLATQAIVPKRIITVYSNRLIKQLIANGTGISILSERLAGTLLDSNRFKTHDDSRIDQRVFQFITLKGETTRLSHKWMKEHSGSD</sequence>
<comment type="caution">
    <text evidence="6">The sequence shown here is derived from an EMBL/GenBank/DDBJ whole genome shotgun (WGS) entry which is preliminary data.</text>
</comment>
<keyword evidence="4" id="KW-0804">Transcription</keyword>
<dbReference type="PROSITE" id="PS50931">
    <property type="entry name" value="HTH_LYSR"/>
    <property type="match status" value="1"/>
</dbReference>
<dbReference type="RefSeq" id="WP_028107059.1">
    <property type="nucleotide sequence ID" value="NZ_LVVL01000016.1"/>
</dbReference>
<dbReference type="SUPFAM" id="SSF53850">
    <property type="entry name" value="Periplasmic binding protein-like II"/>
    <property type="match status" value="1"/>
</dbReference>
<dbReference type="PANTHER" id="PTHR30126:SF39">
    <property type="entry name" value="HTH-TYPE TRANSCRIPTIONAL REGULATOR CYSL"/>
    <property type="match status" value="1"/>
</dbReference>
<evidence type="ECO:0000256" key="2">
    <source>
        <dbReference type="ARBA" id="ARBA00023015"/>
    </source>
</evidence>
<organism evidence="6 7">
    <name type="scientific">Exiguobacterium undae</name>
    <dbReference type="NCBI Taxonomy" id="169177"/>
    <lineage>
        <taxon>Bacteria</taxon>
        <taxon>Bacillati</taxon>
        <taxon>Bacillota</taxon>
        <taxon>Bacilli</taxon>
        <taxon>Bacillales</taxon>
        <taxon>Bacillales Family XII. Incertae Sedis</taxon>
        <taxon>Exiguobacterium</taxon>
    </lineage>
</organism>
<protein>
    <submittedName>
        <fullName evidence="6">LysR family transcriptional regulator</fullName>
    </submittedName>
</protein>
<keyword evidence="2" id="KW-0805">Transcription regulation</keyword>
<comment type="similarity">
    <text evidence="1">Belongs to the LysR transcriptional regulatory family.</text>
</comment>
<accession>A0ABX2V6Q4</accession>
<dbReference type="PRINTS" id="PR00039">
    <property type="entry name" value="HTHLYSR"/>
</dbReference>
<gene>
    <name evidence="6" type="ORF">A3783_12975</name>
</gene>
<evidence type="ECO:0000256" key="1">
    <source>
        <dbReference type="ARBA" id="ARBA00009437"/>
    </source>
</evidence>
<dbReference type="Pfam" id="PF03466">
    <property type="entry name" value="LysR_substrate"/>
    <property type="match status" value="1"/>
</dbReference>
<name>A0ABX2V6Q4_9BACL</name>
<keyword evidence="7" id="KW-1185">Reference proteome</keyword>
<dbReference type="InterPro" id="IPR000847">
    <property type="entry name" value="LysR_HTH_N"/>
</dbReference>
<dbReference type="SUPFAM" id="SSF46785">
    <property type="entry name" value="Winged helix' DNA-binding domain"/>
    <property type="match status" value="1"/>
</dbReference>
<evidence type="ECO:0000313" key="6">
    <source>
        <dbReference type="EMBL" id="OAN10736.1"/>
    </source>
</evidence>
<dbReference type="InterPro" id="IPR005119">
    <property type="entry name" value="LysR_subst-bd"/>
</dbReference>
<feature type="domain" description="HTH lysR-type" evidence="5">
    <location>
        <begin position="1"/>
        <end position="56"/>
    </location>
</feature>
<dbReference type="Pfam" id="PF00126">
    <property type="entry name" value="HTH_1"/>
    <property type="match status" value="1"/>
</dbReference>
<dbReference type="Proteomes" id="UP000078447">
    <property type="component" value="Unassembled WGS sequence"/>
</dbReference>
<keyword evidence="3" id="KW-0238">DNA-binding</keyword>
<dbReference type="InterPro" id="IPR036390">
    <property type="entry name" value="WH_DNA-bd_sf"/>
</dbReference>
<reference evidence="6 7" key="1">
    <citation type="submission" date="2016-03" db="EMBL/GenBank/DDBJ databases">
        <authorList>
            <person name="Cho S.-Y."/>
            <person name="Lim S."/>
            <person name="Kim H."/>
            <person name="Soh E.H."/>
            <person name="Moon J.S."/>
        </authorList>
    </citation>
    <scope>NUCLEOTIDE SEQUENCE [LARGE SCALE GENOMIC DNA]</scope>
    <source>
        <strain evidence="6 7">KCTC 3810</strain>
    </source>
</reference>
<dbReference type="InterPro" id="IPR036388">
    <property type="entry name" value="WH-like_DNA-bd_sf"/>
</dbReference>
<evidence type="ECO:0000256" key="4">
    <source>
        <dbReference type="ARBA" id="ARBA00023163"/>
    </source>
</evidence>
<proteinExistence type="inferred from homology"/>
<dbReference type="Gene3D" id="3.40.190.290">
    <property type="match status" value="1"/>
</dbReference>
<dbReference type="PANTHER" id="PTHR30126">
    <property type="entry name" value="HTH-TYPE TRANSCRIPTIONAL REGULATOR"/>
    <property type="match status" value="1"/>
</dbReference>
<evidence type="ECO:0000256" key="3">
    <source>
        <dbReference type="ARBA" id="ARBA00023125"/>
    </source>
</evidence>